<name>C9XYD1_CROTZ</name>
<gene>
    <name evidence="1" type="ordered locus">Ctu_32130</name>
</gene>
<dbReference type="AlphaFoldDB" id="C9XYD1"/>
<reference evidence="1 2" key="1">
    <citation type="journal article" date="2010" name="J. Bacteriol.">
        <title>Complete Genome Sequence of Cronobacter turicensis LMG 23827, a foodborne pathogen causing deaths in neonates.</title>
        <authorList>
            <person name="Stephan R."/>
            <person name="Lehner A."/>
            <person name="Tischler P."/>
            <person name="Rattei T."/>
        </authorList>
    </citation>
    <scope>NUCLEOTIDE SEQUENCE [LARGE SCALE GENOMIC DNA]</scope>
    <source>
        <strain evidence="2">DSM 18703 / CCUG 55852 / LMG 23827 / z3032</strain>
    </source>
</reference>
<dbReference type="HOGENOM" id="CLU_2773624_0_0_6"/>
<keyword evidence="2" id="KW-1185">Reference proteome</keyword>
<dbReference type="EMBL" id="FN543093">
    <property type="protein sequence ID" value="CBA33036.1"/>
    <property type="molecule type" value="Genomic_DNA"/>
</dbReference>
<proteinExistence type="predicted"/>
<sequence length="69" mass="7768">MRRRKIDFGWSDDETLDCFHRDEGATAIDVSTLVITFFGVLAEITACASMRGVLAFWTMKHGNLVTLVM</sequence>
<reference evidence="2" key="2">
    <citation type="journal article" date="2011" name="J. Bacteriol.">
        <title>Complete genome sequence of Cronobacter turicensis LMG 23827, a food-borne pathogen causing deaths in neonates.</title>
        <authorList>
            <person name="Stephan R."/>
            <person name="Lehner A."/>
            <person name="Tischler P."/>
            <person name="Rattei T."/>
        </authorList>
    </citation>
    <scope>NUCLEOTIDE SEQUENCE [LARGE SCALE GENOMIC DNA]</scope>
    <source>
        <strain evidence="2">DSM 18703 / CCUG 55852 / LMG 23827 / z3032</strain>
    </source>
</reference>
<organism evidence="1 2">
    <name type="scientific">Cronobacter turicensis (strain DSM 18703 / CCUG 55852 / LMG 23827 / z3032)</name>
    <dbReference type="NCBI Taxonomy" id="693216"/>
    <lineage>
        <taxon>Bacteria</taxon>
        <taxon>Pseudomonadati</taxon>
        <taxon>Pseudomonadota</taxon>
        <taxon>Gammaproteobacteria</taxon>
        <taxon>Enterobacterales</taxon>
        <taxon>Enterobacteriaceae</taxon>
        <taxon>Cronobacter</taxon>
    </lineage>
</organism>
<accession>C9XYD1</accession>
<evidence type="ECO:0000313" key="2">
    <source>
        <dbReference type="Proteomes" id="UP000002069"/>
    </source>
</evidence>
<dbReference type="KEGG" id="ctu:CTU_32130"/>
<dbReference type="Proteomes" id="UP000002069">
    <property type="component" value="Chromosome"/>
</dbReference>
<evidence type="ECO:0000313" key="1">
    <source>
        <dbReference type="EMBL" id="CBA33036.1"/>
    </source>
</evidence>
<protein>
    <submittedName>
        <fullName evidence="1">Uncharacterized protein</fullName>
    </submittedName>
</protein>